<dbReference type="AlphaFoldDB" id="A0A2I1K4K2"/>
<accession>A0A2I1K4K2</accession>
<evidence type="ECO:0000313" key="3">
    <source>
        <dbReference type="Proteomes" id="UP000234384"/>
    </source>
</evidence>
<dbReference type="Pfam" id="PF02486">
    <property type="entry name" value="Rep_trans"/>
    <property type="match status" value="1"/>
</dbReference>
<dbReference type="OrthoDB" id="2223502at2"/>
<feature type="domain" description="Replication initiation protein-like C-terminal" evidence="1">
    <location>
        <begin position="129"/>
        <end position="273"/>
    </location>
</feature>
<protein>
    <recommendedName>
        <fullName evidence="1">Replication initiation protein-like C-terminal domain-containing protein</fullName>
    </recommendedName>
</protein>
<sequence length="389" mass="46235">MKPEINVSVDEFTIVLHPEDEFTLKKWVLNATQMIHSFEEKSGIIHLFGKRNILERPPQGYKTAYTYGEHPFYFAIGFHESYVKMGVIIKFSALAWSFYQTFYLNRFEQEIHVFQFVQNIQCEDLYTVRLSRFDLAIDYLNFDIEVDSLYKDLTSEPKLMVIKNINNRINNSVISGMVANNVSNTMYIGSRKRNVNILLRVYDKKIEQIETNGYFLKEALAYQSWIRFEVVFKGKYAHQITDSLMDITKFELYQNYLINLFLEKYQFYQVNNDELILHPISDILFKALKSETLDQTLYSPRPINNDLVSSLLYIIKGSGLFPILYKVEQIWGDDQIELLFEFIYYIYKSRFNPNNDHRAWLEKNNKTLKTVPFEEILELVNKLIDRRNK</sequence>
<name>A0A2I1K4K2_9LACT</name>
<evidence type="ECO:0000313" key="2">
    <source>
        <dbReference type="EMBL" id="PKY90578.1"/>
    </source>
</evidence>
<evidence type="ECO:0000259" key="1">
    <source>
        <dbReference type="Pfam" id="PF02486"/>
    </source>
</evidence>
<comment type="caution">
    <text evidence="2">The sequence shown here is derived from an EMBL/GenBank/DDBJ whole genome shotgun (WGS) entry which is preliminary data.</text>
</comment>
<dbReference type="Proteomes" id="UP000234384">
    <property type="component" value="Unassembled WGS sequence"/>
</dbReference>
<dbReference type="InterPro" id="IPR003491">
    <property type="entry name" value="REP-like_C"/>
</dbReference>
<dbReference type="EMBL" id="PKHE01000002">
    <property type="protein sequence ID" value="PKY90578.1"/>
    <property type="molecule type" value="Genomic_DNA"/>
</dbReference>
<organism evidence="2 3">
    <name type="scientific">Falseniella ignava</name>
    <dbReference type="NCBI Taxonomy" id="137730"/>
    <lineage>
        <taxon>Bacteria</taxon>
        <taxon>Bacillati</taxon>
        <taxon>Bacillota</taxon>
        <taxon>Bacilli</taxon>
        <taxon>Lactobacillales</taxon>
        <taxon>Aerococcaceae</taxon>
        <taxon>Falseniella</taxon>
    </lineage>
</organism>
<gene>
    <name evidence="2" type="ORF">CYJ57_01575</name>
</gene>
<proteinExistence type="predicted"/>
<dbReference type="RefSeq" id="WP_101953802.1">
    <property type="nucleotide sequence ID" value="NZ_PKHE01000002.1"/>
</dbReference>
<reference evidence="2 3" key="1">
    <citation type="submission" date="2017-12" db="EMBL/GenBank/DDBJ databases">
        <title>Phylogenetic diversity of female urinary microbiome.</title>
        <authorList>
            <person name="Thomas-White K."/>
            <person name="Wolfe A.J."/>
        </authorList>
    </citation>
    <scope>NUCLEOTIDE SEQUENCE [LARGE SCALE GENOMIC DNA]</scope>
    <source>
        <strain evidence="2 3">UMB0898</strain>
    </source>
</reference>